<protein>
    <submittedName>
        <fullName evidence="1">Uncharacterized protein</fullName>
    </submittedName>
</protein>
<reference evidence="1 2" key="1">
    <citation type="submission" date="2019-03" db="EMBL/GenBank/DDBJ databases">
        <title>First draft genome of Liparis tanakae, snailfish: a comprehensive survey of snailfish specific genes.</title>
        <authorList>
            <person name="Kim W."/>
            <person name="Song I."/>
            <person name="Jeong J.-H."/>
            <person name="Kim D."/>
            <person name="Kim S."/>
            <person name="Ryu S."/>
            <person name="Song J.Y."/>
            <person name="Lee S.K."/>
        </authorList>
    </citation>
    <scope>NUCLEOTIDE SEQUENCE [LARGE SCALE GENOMIC DNA]</scope>
    <source>
        <tissue evidence="1">Muscle</tissue>
    </source>
</reference>
<sequence length="128" mass="12995">MRSRVSLPHAAPAFCCPPPPGSVASPYPLLALASQAPKVKAAQQSLGSLAVGPEGPCGESLGTLVPGHSTAVSCALKGPLWRHGARPLWSIIRGLCGAGPLTGRCHQLPPVQINPTAPGCQKASWPIG</sequence>
<evidence type="ECO:0000313" key="1">
    <source>
        <dbReference type="EMBL" id="TNN69621.1"/>
    </source>
</evidence>
<keyword evidence="2" id="KW-1185">Reference proteome</keyword>
<name>A0A4Z2HVK8_9TELE</name>
<proteinExistence type="predicted"/>
<accession>A0A4Z2HVK8</accession>
<evidence type="ECO:0000313" key="2">
    <source>
        <dbReference type="Proteomes" id="UP000314294"/>
    </source>
</evidence>
<organism evidence="1 2">
    <name type="scientific">Liparis tanakae</name>
    <name type="common">Tanaka's snailfish</name>
    <dbReference type="NCBI Taxonomy" id="230148"/>
    <lineage>
        <taxon>Eukaryota</taxon>
        <taxon>Metazoa</taxon>
        <taxon>Chordata</taxon>
        <taxon>Craniata</taxon>
        <taxon>Vertebrata</taxon>
        <taxon>Euteleostomi</taxon>
        <taxon>Actinopterygii</taxon>
        <taxon>Neopterygii</taxon>
        <taxon>Teleostei</taxon>
        <taxon>Neoteleostei</taxon>
        <taxon>Acanthomorphata</taxon>
        <taxon>Eupercaria</taxon>
        <taxon>Perciformes</taxon>
        <taxon>Cottioidei</taxon>
        <taxon>Cottales</taxon>
        <taxon>Liparidae</taxon>
        <taxon>Liparis</taxon>
    </lineage>
</organism>
<dbReference type="AlphaFoldDB" id="A0A4Z2HVK8"/>
<dbReference type="EMBL" id="SRLO01000173">
    <property type="protein sequence ID" value="TNN69621.1"/>
    <property type="molecule type" value="Genomic_DNA"/>
</dbReference>
<gene>
    <name evidence="1" type="ORF">EYF80_020111</name>
</gene>
<comment type="caution">
    <text evidence="1">The sequence shown here is derived from an EMBL/GenBank/DDBJ whole genome shotgun (WGS) entry which is preliminary data.</text>
</comment>
<dbReference type="Proteomes" id="UP000314294">
    <property type="component" value="Unassembled WGS sequence"/>
</dbReference>